<dbReference type="InterPro" id="IPR006091">
    <property type="entry name" value="Acyl-CoA_Oxase/DH_mid-dom"/>
</dbReference>
<feature type="domain" description="Acyl-CoA oxidase/dehydrogenase middle" evidence="3">
    <location>
        <begin position="124"/>
        <end position="216"/>
    </location>
</feature>
<dbReference type="InterPro" id="IPR009100">
    <property type="entry name" value="AcylCoA_DH/oxidase_NM_dom_sf"/>
</dbReference>
<dbReference type="RefSeq" id="WP_348026765.1">
    <property type="nucleotide sequence ID" value="NZ_CP129113.1"/>
</dbReference>
<dbReference type="InterPro" id="IPR046373">
    <property type="entry name" value="Acyl-CoA_Oxase/DH_mid-dom_sf"/>
</dbReference>
<dbReference type="Pfam" id="PF02771">
    <property type="entry name" value="Acyl-CoA_dh_N"/>
    <property type="match status" value="1"/>
</dbReference>
<feature type="domain" description="Acyl-CoA dehydrogenase C-terminal" evidence="5">
    <location>
        <begin position="243"/>
        <end position="361"/>
    </location>
</feature>
<dbReference type="SUPFAM" id="SSF56645">
    <property type="entry name" value="Acyl-CoA dehydrogenase NM domain-like"/>
    <property type="match status" value="1"/>
</dbReference>
<protein>
    <submittedName>
        <fullName evidence="6">Acyl-CoA dehydrogenase family protein</fullName>
        <ecNumber evidence="6">1.-.-.-</ecNumber>
    </submittedName>
</protein>
<feature type="domain" description="Acyl-CoA dehydrogenase/oxidase N-terminal" evidence="4">
    <location>
        <begin position="16"/>
        <end position="93"/>
    </location>
</feature>
<dbReference type="EMBL" id="CP129113">
    <property type="protein sequence ID" value="WLV24089.1"/>
    <property type="molecule type" value="Genomic_DNA"/>
</dbReference>
<dbReference type="Pfam" id="PF08028">
    <property type="entry name" value="Acyl-CoA_dh_2"/>
    <property type="match status" value="1"/>
</dbReference>
<accession>A0ABY9KT69</accession>
<reference evidence="6" key="1">
    <citation type="submission" date="2023-06" db="EMBL/GenBank/DDBJ databases">
        <title>A Treasure from Seagulls: Isolation and Description of Aciduricobacillus qingdaonensis gen. nov., sp. nov., a Rare Obligately Uric Acid-utilizing Member in the Family Bacillaceae.</title>
        <authorList>
            <person name="Liu W."/>
            <person name="Wang B."/>
        </authorList>
    </citation>
    <scope>NUCLEOTIDE SEQUENCE</scope>
    <source>
        <strain evidence="6">44XB</strain>
    </source>
</reference>
<proteinExistence type="predicted"/>
<evidence type="ECO:0000256" key="2">
    <source>
        <dbReference type="ARBA" id="ARBA00023002"/>
    </source>
</evidence>
<dbReference type="InterPro" id="IPR013107">
    <property type="entry name" value="Acyl-CoA_DH_C"/>
</dbReference>
<evidence type="ECO:0000256" key="1">
    <source>
        <dbReference type="ARBA" id="ARBA00022630"/>
    </source>
</evidence>
<dbReference type="PIRSF" id="PIRSF016578">
    <property type="entry name" value="HsaA"/>
    <property type="match status" value="1"/>
</dbReference>
<dbReference type="Gene3D" id="1.10.540.10">
    <property type="entry name" value="Acyl-CoA dehydrogenase/oxidase, N-terminal domain"/>
    <property type="match status" value="1"/>
</dbReference>
<evidence type="ECO:0000259" key="3">
    <source>
        <dbReference type="Pfam" id="PF02770"/>
    </source>
</evidence>
<evidence type="ECO:0000313" key="6">
    <source>
        <dbReference type="EMBL" id="WLV24089.1"/>
    </source>
</evidence>
<sequence>MKLTELETHAERLEHLREIVKPFRERAMKAEAEGRFPFENFEDLKKSGYPALAIPKSFAGTGISLVELLELQVEIAKADGATGLGIGWHMSVMKNIGENDPWPDGKFNKLAGEVIEDGILVNNAASEPASGSPSWGNLPLTTAKETESGWVLNGRKSFTTMAPILDYFIVSATIEGTEKVGNFLVSRKHEGVSVIHTWDSVAMHGTGSEDVVFENVKLESDDFLEYRPVGPKPSQGWLLHIPAAYYGVALAAREEALKFSTSYSPGDMEGTIADIPSVKERIGQIELRIMESGTFLFNTARKWDDGDADVRMAMREELGVAKLIVVNKAMEVVDLAMRIVGARSLSAKNPLQRCYRDVRAGLHNPPMDDITIQQLANKGIAEFR</sequence>
<dbReference type="SUPFAM" id="SSF47203">
    <property type="entry name" value="Acyl-CoA dehydrogenase C-terminal domain-like"/>
    <property type="match status" value="1"/>
</dbReference>
<name>A0ABY9KT69_9BACI</name>
<evidence type="ECO:0000313" key="7">
    <source>
        <dbReference type="Proteomes" id="UP001180087"/>
    </source>
</evidence>
<dbReference type="Gene3D" id="1.20.140.10">
    <property type="entry name" value="Butyryl-CoA Dehydrogenase, subunit A, domain 3"/>
    <property type="match status" value="1"/>
</dbReference>
<organism evidence="6 7">
    <name type="scientific">Aciduricibacillus chroicocephali</name>
    <dbReference type="NCBI Taxonomy" id="3054939"/>
    <lineage>
        <taxon>Bacteria</taxon>
        <taxon>Bacillati</taxon>
        <taxon>Bacillota</taxon>
        <taxon>Bacilli</taxon>
        <taxon>Bacillales</taxon>
        <taxon>Bacillaceae</taxon>
        <taxon>Aciduricibacillus</taxon>
    </lineage>
</organism>
<dbReference type="GO" id="GO:0016491">
    <property type="term" value="F:oxidoreductase activity"/>
    <property type="evidence" value="ECO:0007669"/>
    <property type="project" value="UniProtKB-KW"/>
</dbReference>
<dbReference type="Proteomes" id="UP001180087">
    <property type="component" value="Chromosome"/>
</dbReference>
<keyword evidence="2 6" id="KW-0560">Oxidoreductase</keyword>
<dbReference type="InterPro" id="IPR036250">
    <property type="entry name" value="AcylCo_DH-like_C"/>
</dbReference>
<evidence type="ECO:0000259" key="5">
    <source>
        <dbReference type="Pfam" id="PF08028"/>
    </source>
</evidence>
<dbReference type="PANTHER" id="PTHR43884:SF25">
    <property type="entry name" value="ACYL-COA DEHYDROGENASE YDBM-RELATED"/>
    <property type="match status" value="1"/>
</dbReference>
<gene>
    <name evidence="6" type="ORF">QR721_10635</name>
</gene>
<keyword evidence="1" id="KW-0285">Flavoprotein</keyword>
<evidence type="ECO:0000259" key="4">
    <source>
        <dbReference type="Pfam" id="PF02771"/>
    </source>
</evidence>
<dbReference type="InterPro" id="IPR037069">
    <property type="entry name" value="AcylCoA_DH/ox_N_sf"/>
</dbReference>
<dbReference type="Gene3D" id="2.40.110.10">
    <property type="entry name" value="Butyryl-CoA Dehydrogenase, subunit A, domain 2"/>
    <property type="match status" value="1"/>
</dbReference>
<dbReference type="EC" id="1.-.-.-" evidence="6"/>
<dbReference type="Pfam" id="PF02770">
    <property type="entry name" value="Acyl-CoA_dh_M"/>
    <property type="match status" value="1"/>
</dbReference>
<dbReference type="PANTHER" id="PTHR43884">
    <property type="entry name" value="ACYL-COA DEHYDROGENASE"/>
    <property type="match status" value="1"/>
</dbReference>
<keyword evidence="7" id="KW-1185">Reference proteome</keyword>
<dbReference type="InterPro" id="IPR013786">
    <property type="entry name" value="AcylCoA_DH/ox_N"/>
</dbReference>